<dbReference type="STRING" id="227941.CCA_00667"/>
<dbReference type="EMBL" id="AE015925">
    <property type="protein sequence ID" value="AAP05409.1"/>
    <property type="molecule type" value="Genomic_DNA"/>
</dbReference>
<dbReference type="Proteomes" id="UP000002193">
    <property type="component" value="Chromosome"/>
</dbReference>
<accession>Q822L5</accession>
<keyword evidence="2" id="KW-1185">Reference proteome</keyword>
<dbReference type="HOGENOM" id="CLU_100138_0_0_0"/>
<sequence length="273" mass="30520">MLIQLSKKQSCSTMTLSNDSRVYPLEVAMKVKINDQLICIPPYISARWNQIAFIESQEGEVKGQATLKLHLIDGKLISIPNLDQSIIDIAFQEHLLHLEASQMIRDESGREDDKLGMLINVLQQLSKDTDVQIFSHKGLMSPLFSGASPMEMILQHTPEHKDHPDAPADILEKMVMVIRTLAGNNPNVLPKAEPHCNCMHCQIGRVISEEEDATVSEQDLSFRTWDISPSGNKLYLVTDPLNPNEQFSVYLGTPIGCTCGQLNCEHVKAVLYT</sequence>
<organism evidence="1 2">
    <name type="scientific">Chlamydia caviae (strain ATCC VR-813 / DSM 19441 / 03DC25 / GPIC)</name>
    <name type="common">Chlamydophila caviae</name>
    <dbReference type="NCBI Taxonomy" id="227941"/>
    <lineage>
        <taxon>Bacteria</taxon>
        <taxon>Pseudomonadati</taxon>
        <taxon>Chlamydiota</taxon>
        <taxon>Chlamydiia</taxon>
        <taxon>Chlamydiales</taxon>
        <taxon>Chlamydiaceae</taxon>
        <taxon>Chlamydia/Chlamydophila group</taxon>
        <taxon>Chlamydia</taxon>
    </lineage>
</organism>
<protein>
    <recommendedName>
        <fullName evidence="3">SWIM-type domain-containing protein</fullName>
    </recommendedName>
</protein>
<dbReference type="KEGG" id="cca:CCA_00667"/>
<name>Q822L5_CHLCV</name>
<evidence type="ECO:0000313" key="1">
    <source>
        <dbReference type="EMBL" id="AAP05409.1"/>
    </source>
</evidence>
<reference evidence="1 2" key="1">
    <citation type="journal article" date="2003" name="Nucleic Acids Res.">
        <title>Genome sequence of Chlamydophila caviae (Chlamydia psittaci GPIC): examining the role of niche-specific genes in the evolution of the Chlamydiaceae.</title>
        <authorList>
            <person name="Read T.D."/>
            <person name="Myers G.S.A."/>
            <person name="Brunham R.C."/>
            <person name="Nelson W.C."/>
            <person name="Paulsen I.T."/>
            <person name="Heidelberg J.F."/>
            <person name="Holtzapple E.K."/>
            <person name="Khouri H.M."/>
            <person name="Federova N.B."/>
            <person name="Carty H.A."/>
            <person name="Umayam L.A."/>
            <person name="Haft D.H."/>
            <person name="Peterson J.D."/>
            <person name="Beanan M.J."/>
            <person name="White O."/>
            <person name="Salzberg S.L."/>
            <person name="Hsia R.-C."/>
            <person name="McClarty G."/>
            <person name="Rank R.G."/>
            <person name="Bavoil P.M."/>
            <person name="Fraser C.M."/>
        </authorList>
    </citation>
    <scope>NUCLEOTIDE SEQUENCE [LARGE SCALE GENOMIC DNA]</scope>
    <source>
        <strain evidence="2">ATCC VR-813 / DSM 19441 / 03DC25 / GPIC</strain>
    </source>
</reference>
<evidence type="ECO:0000313" key="2">
    <source>
        <dbReference type="Proteomes" id="UP000002193"/>
    </source>
</evidence>
<dbReference type="AlphaFoldDB" id="Q822L5"/>
<proteinExistence type="predicted"/>
<dbReference type="eggNOG" id="ENOG502ZPZ5">
    <property type="taxonomic scope" value="Bacteria"/>
</dbReference>
<evidence type="ECO:0008006" key="3">
    <source>
        <dbReference type="Google" id="ProtNLM"/>
    </source>
</evidence>
<gene>
    <name evidence="1" type="ordered locus">CCA_00667</name>
</gene>